<reference evidence="3 4" key="1">
    <citation type="journal article" date="2024" name="J Genomics">
        <title>Draft genome sequencing and assembly of Favolaschia claudopus CIRM-BRFM 2984 isolated from oak limbs.</title>
        <authorList>
            <person name="Navarro D."/>
            <person name="Drula E."/>
            <person name="Chaduli D."/>
            <person name="Cazenave R."/>
            <person name="Ahrendt S."/>
            <person name="Wang J."/>
            <person name="Lipzen A."/>
            <person name="Daum C."/>
            <person name="Barry K."/>
            <person name="Grigoriev I.V."/>
            <person name="Favel A."/>
            <person name="Rosso M.N."/>
            <person name="Martin F."/>
        </authorList>
    </citation>
    <scope>NUCLEOTIDE SEQUENCE [LARGE SCALE GENOMIC DNA]</scope>
    <source>
        <strain evidence="3 4">CIRM-BRFM 2984</strain>
    </source>
</reference>
<feature type="region of interest" description="Disordered" evidence="1">
    <location>
        <begin position="146"/>
        <end position="169"/>
    </location>
</feature>
<feature type="chain" id="PRO_5043418264" evidence="2">
    <location>
        <begin position="22"/>
        <end position="197"/>
    </location>
</feature>
<dbReference type="EMBL" id="JAWWNJ010000023">
    <property type="protein sequence ID" value="KAK7033194.1"/>
    <property type="molecule type" value="Genomic_DNA"/>
</dbReference>
<dbReference type="AlphaFoldDB" id="A0AAW0C2U9"/>
<keyword evidence="4" id="KW-1185">Reference proteome</keyword>
<sequence length="197" mass="19587">MFATFLTVALFAASSLTGVVADFNIDTPELVQCGSATVNWDKNQGVVNLIAVHPEDPCGEVLHDFGDFTNSSLKWVVNFPAGTKIQFSAENDKQEEAWSGSMTVGKSSDTSCLKSTGSSSSAAHASASASPSPSLAPVGAAGAAVTGGGSAVDNSGDDDTSVGPLGAAGKGGSSGAAALHMSPFMVLSALLAVAFAL</sequence>
<feature type="signal peptide" evidence="2">
    <location>
        <begin position="1"/>
        <end position="21"/>
    </location>
</feature>
<evidence type="ECO:0000313" key="3">
    <source>
        <dbReference type="EMBL" id="KAK7033194.1"/>
    </source>
</evidence>
<comment type="caution">
    <text evidence="3">The sequence shown here is derived from an EMBL/GenBank/DDBJ whole genome shotgun (WGS) entry which is preliminary data.</text>
</comment>
<gene>
    <name evidence="3" type="ORF">R3P38DRAFT_2921282</name>
</gene>
<protein>
    <submittedName>
        <fullName evidence="3">Uncharacterized protein</fullName>
    </submittedName>
</protein>
<evidence type="ECO:0000256" key="1">
    <source>
        <dbReference type="SAM" id="MobiDB-lite"/>
    </source>
</evidence>
<organism evidence="3 4">
    <name type="scientific">Favolaschia claudopus</name>
    <dbReference type="NCBI Taxonomy" id="2862362"/>
    <lineage>
        <taxon>Eukaryota</taxon>
        <taxon>Fungi</taxon>
        <taxon>Dikarya</taxon>
        <taxon>Basidiomycota</taxon>
        <taxon>Agaricomycotina</taxon>
        <taxon>Agaricomycetes</taxon>
        <taxon>Agaricomycetidae</taxon>
        <taxon>Agaricales</taxon>
        <taxon>Marasmiineae</taxon>
        <taxon>Mycenaceae</taxon>
        <taxon>Favolaschia</taxon>
    </lineage>
</organism>
<name>A0AAW0C2U9_9AGAR</name>
<accession>A0AAW0C2U9</accession>
<dbReference type="Proteomes" id="UP001362999">
    <property type="component" value="Unassembled WGS sequence"/>
</dbReference>
<proteinExistence type="predicted"/>
<evidence type="ECO:0000256" key="2">
    <source>
        <dbReference type="SAM" id="SignalP"/>
    </source>
</evidence>
<evidence type="ECO:0000313" key="4">
    <source>
        <dbReference type="Proteomes" id="UP001362999"/>
    </source>
</evidence>
<keyword evidence="2" id="KW-0732">Signal</keyword>
<feature type="region of interest" description="Disordered" evidence="1">
    <location>
        <begin position="122"/>
        <end position="141"/>
    </location>
</feature>